<keyword evidence="2" id="KW-1185">Reference proteome</keyword>
<accession>A0A5N6L506</accession>
<name>A0A5N6L506_9ROSI</name>
<proteinExistence type="predicted"/>
<evidence type="ECO:0000313" key="1">
    <source>
        <dbReference type="EMBL" id="KAB8766479.1"/>
    </source>
</evidence>
<dbReference type="AlphaFoldDB" id="A0A5N6L506"/>
<dbReference type="Proteomes" id="UP000327013">
    <property type="component" value="Unassembled WGS sequence"/>
</dbReference>
<organism evidence="1 2">
    <name type="scientific">Carpinus fangiana</name>
    <dbReference type="NCBI Taxonomy" id="176857"/>
    <lineage>
        <taxon>Eukaryota</taxon>
        <taxon>Viridiplantae</taxon>
        <taxon>Streptophyta</taxon>
        <taxon>Embryophyta</taxon>
        <taxon>Tracheophyta</taxon>
        <taxon>Spermatophyta</taxon>
        <taxon>Magnoliopsida</taxon>
        <taxon>eudicotyledons</taxon>
        <taxon>Gunneridae</taxon>
        <taxon>Pentapetalae</taxon>
        <taxon>rosids</taxon>
        <taxon>fabids</taxon>
        <taxon>Fagales</taxon>
        <taxon>Betulaceae</taxon>
        <taxon>Carpinus</taxon>
    </lineage>
</organism>
<protein>
    <submittedName>
        <fullName evidence="1">Uncharacterized protein</fullName>
    </submittedName>
</protein>
<gene>
    <name evidence="1" type="ORF">FH972_026639</name>
</gene>
<dbReference type="EMBL" id="VIBQ01000101">
    <property type="protein sequence ID" value="KAB8766479.1"/>
    <property type="molecule type" value="Genomic_DNA"/>
</dbReference>
<comment type="caution">
    <text evidence="1">The sequence shown here is derived from an EMBL/GenBank/DDBJ whole genome shotgun (WGS) entry which is preliminary data.</text>
</comment>
<reference evidence="1 2" key="1">
    <citation type="submission" date="2019-06" db="EMBL/GenBank/DDBJ databases">
        <title>A chromosomal-level reference genome of Carpinus fangiana (Coryloideae, Betulaceae).</title>
        <authorList>
            <person name="Yang X."/>
            <person name="Wang Z."/>
            <person name="Zhang L."/>
            <person name="Hao G."/>
            <person name="Liu J."/>
            <person name="Yang Y."/>
        </authorList>
    </citation>
    <scope>NUCLEOTIDE SEQUENCE [LARGE SCALE GENOMIC DNA]</scope>
    <source>
        <strain evidence="1">Cfa_2016G</strain>
        <tissue evidence="1">Leaf</tissue>
    </source>
</reference>
<evidence type="ECO:0000313" key="2">
    <source>
        <dbReference type="Proteomes" id="UP000327013"/>
    </source>
</evidence>
<sequence length="146" mass="16195">MPATAPTTPVDLPASTVPALSPRSFALPHKRLALRNLLQTRHDNSSTGKGFRCMRRLREDVRCCSIGIQDTKVNLCYGSKMRLFRATCQCDIRSRWTEAASGNYTGENSAKIADEEQSARNAGRMGDLQNRGANCNRVWSRGVHTL</sequence>